<dbReference type="RefSeq" id="XP_046006062.1">
    <property type="nucleotide sequence ID" value="XM_046150829.1"/>
</dbReference>
<organism evidence="1 2">
    <name type="scientific">Microdochium trichocladiopsis</name>
    <dbReference type="NCBI Taxonomy" id="1682393"/>
    <lineage>
        <taxon>Eukaryota</taxon>
        <taxon>Fungi</taxon>
        <taxon>Dikarya</taxon>
        <taxon>Ascomycota</taxon>
        <taxon>Pezizomycotina</taxon>
        <taxon>Sordariomycetes</taxon>
        <taxon>Xylariomycetidae</taxon>
        <taxon>Xylariales</taxon>
        <taxon>Microdochiaceae</taxon>
        <taxon>Microdochium</taxon>
    </lineage>
</organism>
<dbReference type="EMBL" id="JAGTJQ010000012">
    <property type="protein sequence ID" value="KAH7016438.1"/>
    <property type="molecule type" value="Genomic_DNA"/>
</dbReference>
<dbReference type="SUPFAM" id="SSF48452">
    <property type="entry name" value="TPR-like"/>
    <property type="match status" value="1"/>
</dbReference>
<feature type="non-terminal residue" evidence="1">
    <location>
        <position position="1"/>
    </location>
</feature>
<dbReference type="AlphaFoldDB" id="A0A9P8XT24"/>
<proteinExistence type="predicted"/>
<dbReference type="InterPro" id="IPR011990">
    <property type="entry name" value="TPR-like_helical_dom_sf"/>
</dbReference>
<comment type="caution">
    <text evidence="1">The sequence shown here is derived from an EMBL/GenBank/DDBJ whole genome shotgun (WGS) entry which is preliminary data.</text>
</comment>
<gene>
    <name evidence="1" type="ORF">B0I36DRAFT_254618</name>
</gene>
<reference evidence="1" key="1">
    <citation type="journal article" date="2021" name="Nat. Commun.">
        <title>Genetic determinants of endophytism in the Arabidopsis root mycobiome.</title>
        <authorList>
            <person name="Mesny F."/>
            <person name="Miyauchi S."/>
            <person name="Thiergart T."/>
            <person name="Pickel B."/>
            <person name="Atanasova L."/>
            <person name="Karlsson M."/>
            <person name="Huettel B."/>
            <person name="Barry K.W."/>
            <person name="Haridas S."/>
            <person name="Chen C."/>
            <person name="Bauer D."/>
            <person name="Andreopoulos W."/>
            <person name="Pangilinan J."/>
            <person name="LaButti K."/>
            <person name="Riley R."/>
            <person name="Lipzen A."/>
            <person name="Clum A."/>
            <person name="Drula E."/>
            <person name="Henrissat B."/>
            <person name="Kohler A."/>
            <person name="Grigoriev I.V."/>
            <person name="Martin F.M."/>
            <person name="Hacquard S."/>
        </authorList>
    </citation>
    <scope>NUCLEOTIDE SEQUENCE</scope>
    <source>
        <strain evidence="1">MPI-CAGE-CH-0230</strain>
    </source>
</reference>
<evidence type="ECO:0000313" key="2">
    <source>
        <dbReference type="Proteomes" id="UP000756346"/>
    </source>
</evidence>
<dbReference type="GeneID" id="70180375"/>
<protein>
    <submittedName>
        <fullName evidence="1">Uncharacterized protein</fullName>
    </submittedName>
</protein>
<keyword evidence="2" id="KW-1185">Reference proteome</keyword>
<name>A0A9P8XT24_9PEZI</name>
<sequence>TADVVLKRCGDDSVFPFFHVSLVFLYHVAQYNNVIGTVGRLFPWERVCERLNSMLLSYRTHERLQSKEFPLPAGRATPRPLPEDFAMKGLTWTSNYYPDDFFSDDKIDDDEKYFEVASMTDERRERILWIAARLAEGQNWLAVNESFTTFSLLDTPTGESGHQSTASRV</sequence>
<dbReference type="OrthoDB" id="5426913at2759"/>
<dbReference type="Proteomes" id="UP000756346">
    <property type="component" value="Unassembled WGS sequence"/>
</dbReference>
<accession>A0A9P8XT24</accession>
<evidence type="ECO:0000313" key="1">
    <source>
        <dbReference type="EMBL" id="KAH7016438.1"/>
    </source>
</evidence>